<accession>A0A5J5HUL7</accession>
<feature type="domain" description="NusB/RsmB/TIM44" evidence="7">
    <location>
        <begin position="5"/>
        <end position="126"/>
    </location>
</feature>
<evidence type="ECO:0000256" key="5">
    <source>
        <dbReference type="ARBA" id="ARBA00023163"/>
    </source>
</evidence>
<evidence type="ECO:0000256" key="3">
    <source>
        <dbReference type="ARBA" id="ARBA00022884"/>
    </source>
</evidence>
<dbReference type="SUPFAM" id="SSF48013">
    <property type="entry name" value="NusB-like"/>
    <property type="match status" value="1"/>
</dbReference>
<dbReference type="HAMAP" id="MF_00073">
    <property type="entry name" value="NusB"/>
    <property type="match status" value="1"/>
</dbReference>
<name>A0A5J5HUL7_9BACI</name>
<dbReference type="PANTHER" id="PTHR11078:SF3">
    <property type="entry name" value="ANTITERMINATION NUSB DOMAIN-CONTAINING PROTEIN"/>
    <property type="match status" value="1"/>
</dbReference>
<dbReference type="GO" id="GO:0003723">
    <property type="term" value="F:RNA binding"/>
    <property type="evidence" value="ECO:0007669"/>
    <property type="project" value="UniProtKB-UniRule"/>
</dbReference>
<keyword evidence="4 6" id="KW-0805">Transcription regulation</keyword>
<dbReference type="InterPro" id="IPR011605">
    <property type="entry name" value="NusB_fam"/>
</dbReference>
<dbReference type="OrthoDB" id="9811381at2"/>
<keyword evidence="2 6" id="KW-0889">Transcription antitermination</keyword>
<organism evidence="8 9">
    <name type="scientific">Niallia endozanthoxylica</name>
    <dbReference type="NCBI Taxonomy" id="2036016"/>
    <lineage>
        <taxon>Bacteria</taxon>
        <taxon>Bacillati</taxon>
        <taxon>Bacillota</taxon>
        <taxon>Bacilli</taxon>
        <taxon>Bacillales</taxon>
        <taxon>Bacillaceae</taxon>
        <taxon>Niallia</taxon>
    </lineage>
</organism>
<protein>
    <recommendedName>
        <fullName evidence="6">Transcription antitermination protein NusB</fullName>
    </recommendedName>
    <alternativeName>
        <fullName evidence="6">Antitermination factor NusB</fullName>
    </alternativeName>
</protein>
<evidence type="ECO:0000313" key="9">
    <source>
        <dbReference type="Proteomes" id="UP000326671"/>
    </source>
</evidence>
<dbReference type="PANTHER" id="PTHR11078">
    <property type="entry name" value="N UTILIZATION SUBSTANCE PROTEIN B-RELATED"/>
    <property type="match status" value="1"/>
</dbReference>
<dbReference type="InterPro" id="IPR006027">
    <property type="entry name" value="NusB_RsmB_TIM44"/>
</dbReference>
<keyword evidence="3 6" id="KW-0694">RNA-binding</keyword>
<dbReference type="NCBIfam" id="TIGR01951">
    <property type="entry name" value="nusB"/>
    <property type="match status" value="1"/>
</dbReference>
<evidence type="ECO:0000259" key="7">
    <source>
        <dbReference type="Pfam" id="PF01029"/>
    </source>
</evidence>
<proteinExistence type="inferred from homology"/>
<comment type="caution">
    <text evidence="8">The sequence shown here is derived from an EMBL/GenBank/DDBJ whole genome shotgun (WGS) entry which is preliminary data.</text>
</comment>
<comment type="similarity">
    <text evidence="1 6">Belongs to the NusB family.</text>
</comment>
<keyword evidence="9" id="KW-1185">Reference proteome</keyword>
<dbReference type="RefSeq" id="WP_150439898.1">
    <property type="nucleotide sequence ID" value="NZ_VYKL01000015.1"/>
</dbReference>
<evidence type="ECO:0000256" key="6">
    <source>
        <dbReference type="HAMAP-Rule" id="MF_00073"/>
    </source>
</evidence>
<evidence type="ECO:0000256" key="4">
    <source>
        <dbReference type="ARBA" id="ARBA00023015"/>
    </source>
</evidence>
<sequence>MKRRTAREKALQAIFQIEMSQPTIDDALEHVLEGEPNDPYLIKLVNGVVDHMEEINKIISNHLEKWTLERLANVDRNLLRLAVYELLYCQDDVPANVIMDEAIEIAKIYGDDQSSKFINGVLSKVKNSL</sequence>
<dbReference type="AlphaFoldDB" id="A0A5J5HUL7"/>
<evidence type="ECO:0000256" key="2">
    <source>
        <dbReference type="ARBA" id="ARBA00022814"/>
    </source>
</evidence>
<dbReference type="Gene3D" id="1.10.940.10">
    <property type="entry name" value="NusB-like"/>
    <property type="match status" value="1"/>
</dbReference>
<dbReference type="GO" id="GO:0005829">
    <property type="term" value="C:cytosol"/>
    <property type="evidence" value="ECO:0007669"/>
    <property type="project" value="TreeGrafter"/>
</dbReference>
<dbReference type="CDD" id="cd00619">
    <property type="entry name" value="Terminator_NusB"/>
    <property type="match status" value="1"/>
</dbReference>
<dbReference type="GO" id="GO:0031564">
    <property type="term" value="P:transcription antitermination"/>
    <property type="evidence" value="ECO:0007669"/>
    <property type="project" value="UniProtKB-KW"/>
</dbReference>
<dbReference type="EMBL" id="VYKL01000015">
    <property type="protein sequence ID" value="KAA9026249.1"/>
    <property type="molecule type" value="Genomic_DNA"/>
</dbReference>
<evidence type="ECO:0000256" key="1">
    <source>
        <dbReference type="ARBA" id="ARBA00005952"/>
    </source>
</evidence>
<gene>
    <name evidence="6 8" type="primary">nusB</name>
    <name evidence="8" type="ORF">F4V44_10285</name>
</gene>
<dbReference type="Pfam" id="PF01029">
    <property type="entry name" value="NusB"/>
    <property type="match status" value="1"/>
</dbReference>
<reference evidence="8 9" key="1">
    <citation type="submission" date="2019-09" db="EMBL/GenBank/DDBJ databases">
        <title>Whole genome sequences of isolates from the Mars Exploration Rovers.</title>
        <authorList>
            <person name="Seuylemezian A."/>
            <person name="Vaishampayan P."/>
        </authorList>
    </citation>
    <scope>NUCLEOTIDE SEQUENCE [LARGE SCALE GENOMIC DNA]</scope>
    <source>
        <strain evidence="8 9">MER_TA_151</strain>
    </source>
</reference>
<dbReference type="Proteomes" id="UP000326671">
    <property type="component" value="Unassembled WGS sequence"/>
</dbReference>
<comment type="function">
    <text evidence="6">Involved in transcription antitermination. Required for transcription of ribosomal RNA (rRNA) genes. Binds specifically to the boxA antiterminator sequence of the ribosomal RNA (rrn) operons.</text>
</comment>
<dbReference type="InterPro" id="IPR035926">
    <property type="entry name" value="NusB-like_sf"/>
</dbReference>
<evidence type="ECO:0000313" key="8">
    <source>
        <dbReference type="EMBL" id="KAA9026249.1"/>
    </source>
</evidence>
<keyword evidence="5 6" id="KW-0804">Transcription</keyword>
<dbReference type="GO" id="GO:0006353">
    <property type="term" value="P:DNA-templated transcription termination"/>
    <property type="evidence" value="ECO:0007669"/>
    <property type="project" value="UniProtKB-UniRule"/>
</dbReference>